<keyword evidence="1" id="KW-0812">Transmembrane</keyword>
<feature type="transmembrane region" description="Helical" evidence="1">
    <location>
        <begin position="118"/>
        <end position="138"/>
    </location>
</feature>
<feature type="transmembrane region" description="Helical" evidence="1">
    <location>
        <begin position="60"/>
        <end position="78"/>
    </location>
</feature>
<reference evidence="2" key="1">
    <citation type="submission" date="2022-01" db="EMBL/GenBank/DDBJ databases">
        <authorList>
            <person name="King R."/>
        </authorList>
    </citation>
    <scope>NUCLEOTIDE SEQUENCE</scope>
</reference>
<protein>
    <submittedName>
        <fullName evidence="2">Uncharacterized protein</fullName>
    </submittedName>
</protein>
<gene>
    <name evidence="2" type="ORF">PSYICH_LOCUS12095</name>
</gene>
<sequence length="153" mass="16728">MASAPTTKTSICDKLGLKALNRHNILYHYAPAHGVVSYTALSVNVMNPSLIYRVCSKRDVTNILLCQSVVFTGLYLYNRPHLRTLPTKEKILYSAFGAVTFSLGSVLTWAILRSVVPQNVFLCTIAGVGSGLALVKIARTYVEHVDSLVEKTA</sequence>
<dbReference type="AlphaFoldDB" id="A0A9P0D055"/>
<dbReference type="Proteomes" id="UP001153636">
    <property type="component" value="Chromosome 6"/>
</dbReference>
<evidence type="ECO:0000256" key="1">
    <source>
        <dbReference type="SAM" id="Phobius"/>
    </source>
</evidence>
<proteinExistence type="predicted"/>
<name>A0A9P0D055_9CUCU</name>
<dbReference type="OrthoDB" id="5915502at2759"/>
<dbReference type="EMBL" id="OV651818">
    <property type="protein sequence ID" value="CAH1111691.1"/>
    <property type="molecule type" value="Genomic_DNA"/>
</dbReference>
<dbReference type="PANTHER" id="PTHR38640">
    <property type="entry name" value="GEO09659P1"/>
    <property type="match status" value="1"/>
</dbReference>
<accession>A0A9P0D055</accession>
<evidence type="ECO:0000313" key="2">
    <source>
        <dbReference type="EMBL" id="CAH1111691.1"/>
    </source>
</evidence>
<feature type="transmembrane region" description="Helical" evidence="1">
    <location>
        <begin position="90"/>
        <end position="112"/>
    </location>
</feature>
<keyword evidence="1" id="KW-1133">Transmembrane helix</keyword>
<evidence type="ECO:0000313" key="3">
    <source>
        <dbReference type="Proteomes" id="UP001153636"/>
    </source>
</evidence>
<keyword evidence="1" id="KW-0472">Membrane</keyword>
<dbReference type="PANTHER" id="PTHR38640:SF1">
    <property type="entry name" value="GEO09659P1"/>
    <property type="match status" value="1"/>
</dbReference>
<keyword evidence="3" id="KW-1185">Reference proteome</keyword>
<organism evidence="2 3">
    <name type="scientific">Psylliodes chrysocephalus</name>
    <dbReference type="NCBI Taxonomy" id="3402493"/>
    <lineage>
        <taxon>Eukaryota</taxon>
        <taxon>Metazoa</taxon>
        <taxon>Ecdysozoa</taxon>
        <taxon>Arthropoda</taxon>
        <taxon>Hexapoda</taxon>
        <taxon>Insecta</taxon>
        <taxon>Pterygota</taxon>
        <taxon>Neoptera</taxon>
        <taxon>Endopterygota</taxon>
        <taxon>Coleoptera</taxon>
        <taxon>Polyphaga</taxon>
        <taxon>Cucujiformia</taxon>
        <taxon>Chrysomeloidea</taxon>
        <taxon>Chrysomelidae</taxon>
        <taxon>Galerucinae</taxon>
        <taxon>Alticini</taxon>
        <taxon>Psylliodes</taxon>
    </lineage>
</organism>